<dbReference type="HOGENOM" id="CLU_000604_1_11_11"/>
<accession>Z9JRU7</accession>
<dbReference type="PATRIC" id="fig|396014.3.peg.1954"/>
<dbReference type="InterPro" id="IPR027417">
    <property type="entry name" value="P-loop_NTPase"/>
</dbReference>
<dbReference type="Pfam" id="PF00005">
    <property type="entry name" value="ABC_tran"/>
    <property type="match status" value="1"/>
</dbReference>
<gene>
    <name evidence="12" type="primary">fecE</name>
    <name evidence="12" type="ORF">BF93_18095</name>
</gene>
<dbReference type="Proteomes" id="UP000023067">
    <property type="component" value="Unassembled WGS sequence"/>
</dbReference>
<comment type="caution">
    <text evidence="12">The sequence shown here is derived from an EMBL/GenBank/DDBJ whole genome shotgun (WGS) entry which is preliminary data.</text>
</comment>
<dbReference type="InterPro" id="IPR003439">
    <property type="entry name" value="ABC_transporter-like_ATP-bd"/>
</dbReference>
<dbReference type="Gene3D" id="3.40.50.300">
    <property type="entry name" value="P-loop containing nucleotide triphosphate hydrolases"/>
    <property type="match status" value="1"/>
</dbReference>
<evidence type="ECO:0000256" key="4">
    <source>
        <dbReference type="ARBA" id="ARBA00022496"/>
    </source>
</evidence>
<evidence type="ECO:0000256" key="9">
    <source>
        <dbReference type="ARBA" id="ARBA00023136"/>
    </source>
</evidence>
<evidence type="ECO:0000256" key="3">
    <source>
        <dbReference type="ARBA" id="ARBA00022475"/>
    </source>
</evidence>
<evidence type="ECO:0000256" key="5">
    <source>
        <dbReference type="ARBA" id="ARBA00022741"/>
    </source>
</evidence>
<dbReference type="GO" id="GO:0016887">
    <property type="term" value="F:ATP hydrolysis activity"/>
    <property type="evidence" value="ECO:0007669"/>
    <property type="project" value="InterPro"/>
</dbReference>
<feature type="domain" description="ABC transporter" evidence="11">
    <location>
        <begin position="28"/>
        <end position="264"/>
    </location>
</feature>
<evidence type="ECO:0000256" key="10">
    <source>
        <dbReference type="SAM" id="MobiDB-lite"/>
    </source>
</evidence>
<evidence type="ECO:0000256" key="1">
    <source>
        <dbReference type="ARBA" id="ARBA00004202"/>
    </source>
</evidence>
<dbReference type="GO" id="GO:0005886">
    <property type="term" value="C:plasma membrane"/>
    <property type="evidence" value="ECO:0007669"/>
    <property type="project" value="UniProtKB-SubCell"/>
</dbReference>
<dbReference type="InterPro" id="IPR051535">
    <property type="entry name" value="Siderophore_ABC-ATPase"/>
</dbReference>
<dbReference type="PROSITE" id="PS00211">
    <property type="entry name" value="ABC_TRANSPORTER_1"/>
    <property type="match status" value="1"/>
</dbReference>
<dbReference type="eggNOG" id="COG1120">
    <property type="taxonomic scope" value="Bacteria"/>
</dbReference>
<dbReference type="InterPro" id="IPR003593">
    <property type="entry name" value="AAA+_ATPase"/>
</dbReference>
<feature type="compositionally biased region" description="Low complexity" evidence="10">
    <location>
        <begin position="10"/>
        <end position="24"/>
    </location>
</feature>
<dbReference type="EMBL" id="JDYK01000009">
    <property type="protein sequence ID" value="EWS81085.1"/>
    <property type="molecule type" value="Genomic_DNA"/>
</dbReference>
<keyword evidence="9" id="KW-0472">Membrane</keyword>
<keyword evidence="13" id="KW-1185">Reference proteome</keyword>
<dbReference type="PANTHER" id="PTHR42771">
    <property type="entry name" value="IRON(3+)-HYDROXAMATE IMPORT ATP-BINDING PROTEIN FHUC"/>
    <property type="match status" value="1"/>
</dbReference>
<dbReference type="STRING" id="396014.BF93_18095"/>
<dbReference type="SUPFAM" id="SSF52540">
    <property type="entry name" value="P-loop containing nucleoside triphosphate hydrolases"/>
    <property type="match status" value="1"/>
</dbReference>
<keyword evidence="5" id="KW-0547">Nucleotide-binding</keyword>
<keyword evidence="6 12" id="KW-0067">ATP-binding</keyword>
<dbReference type="CDD" id="cd03214">
    <property type="entry name" value="ABC_Iron-Siderophores_B12_Hemin"/>
    <property type="match status" value="1"/>
</dbReference>
<evidence type="ECO:0000256" key="7">
    <source>
        <dbReference type="ARBA" id="ARBA00023004"/>
    </source>
</evidence>
<keyword evidence="8" id="KW-0406">Ion transport</keyword>
<dbReference type="InterPro" id="IPR017871">
    <property type="entry name" value="ABC_transporter-like_CS"/>
</dbReference>
<evidence type="ECO:0000313" key="12">
    <source>
        <dbReference type="EMBL" id="EWS81085.1"/>
    </source>
</evidence>
<evidence type="ECO:0000256" key="2">
    <source>
        <dbReference type="ARBA" id="ARBA00022448"/>
    </source>
</evidence>
<dbReference type="PROSITE" id="PS50893">
    <property type="entry name" value="ABC_TRANSPORTER_2"/>
    <property type="match status" value="1"/>
</dbReference>
<keyword evidence="7" id="KW-0408">Iron</keyword>
<protein>
    <submittedName>
        <fullName evidence="12">Iron-dicitrate transporter ATP-binding subunit</fullName>
    </submittedName>
</protein>
<keyword evidence="2" id="KW-0813">Transport</keyword>
<reference evidence="12 13" key="1">
    <citation type="submission" date="2014-02" db="EMBL/GenBank/DDBJ databases">
        <title>Genome sequence of Brachybacterium phenoliresistens strain W13A50.</title>
        <authorList>
            <person name="Wang X."/>
        </authorList>
    </citation>
    <scope>NUCLEOTIDE SEQUENCE [LARGE SCALE GENOMIC DNA]</scope>
    <source>
        <strain evidence="12 13">W13A50</strain>
    </source>
</reference>
<dbReference type="FunFam" id="3.40.50.300:FF:000134">
    <property type="entry name" value="Iron-enterobactin ABC transporter ATP-binding protein"/>
    <property type="match status" value="1"/>
</dbReference>
<evidence type="ECO:0000256" key="8">
    <source>
        <dbReference type="ARBA" id="ARBA00023065"/>
    </source>
</evidence>
<dbReference type="GO" id="GO:0006826">
    <property type="term" value="P:iron ion transport"/>
    <property type="evidence" value="ECO:0007669"/>
    <property type="project" value="UniProtKB-KW"/>
</dbReference>
<evidence type="ECO:0000256" key="6">
    <source>
        <dbReference type="ARBA" id="ARBA00022840"/>
    </source>
</evidence>
<dbReference type="SMART" id="SM00382">
    <property type="entry name" value="AAA"/>
    <property type="match status" value="1"/>
</dbReference>
<dbReference type="PANTHER" id="PTHR42771:SF2">
    <property type="entry name" value="IRON(3+)-HYDROXAMATE IMPORT ATP-BINDING PROTEIN FHUC"/>
    <property type="match status" value="1"/>
</dbReference>
<name>Z9JRU7_9MICO</name>
<keyword evidence="3" id="KW-1003">Cell membrane</keyword>
<sequence>MAPLSVATRPGAAAAGPDADAGPAAPLLRAESVTLSYDGVPAVHEVSTHLHPGRITVLIGPNGSGKSTLLRALAGLHPTQSGHLALGDRPLAAHRPRELAQRLALLAQQRPVPSGFTVRDVVEFGRHPHRSRLTGHDPAGREVVESALEATTLTDLADRTVETLSGGQLQRVWLASCLAQDPEVMLLDEPTNHLDLRHQVELLRLVRRLARERGLAVGLVLHDLQHAAALADEVILLEEGRVVAAGPPAAVMTSARLTRTYQVPVQAVTDPRSGTVRIETLTLLDEVEDLPALSL</sequence>
<evidence type="ECO:0000313" key="13">
    <source>
        <dbReference type="Proteomes" id="UP000023067"/>
    </source>
</evidence>
<comment type="subcellular location">
    <subcellularLocation>
        <location evidence="1">Cell membrane</location>
        <topology evidence="1">Peripheral membrane protein</topology>
    </subcellularLocation>
</comment>
<dbReference type="AlphaFoldDB" id="Z9JRU7"/>
<dbReference type="GO" id="GO:0005524">
    <property type="term" value="F:ATP binding"/>
    <property type="evidence" value="ECO:0007669"/>
    <property type="project" value="UniProtKB-KW"/>
</dbReference>
<organism evidence="12 13">
    <name type="scientific">Brachybacterium phenoliresistens</name>
    <dbReference type="NCBI Taxonomy" id="396014"/>
    <lineage>
        <taxon>Bacteria</taxon>
        <taxon>Bacillati</taxon>
        <taxon>Actinomycetota</taxon>
        <taxon>Actinomycetes</taxon>
        <taxon>Micrococcales</taxon>
        <taxon>Dermabacteraceae</taxon>
        <taxon>Brachybacterium</taxon>
    </lineage>
</organism>
<evidence type="ECO:0000259" key="11">
    <source>
        <dbReference type="PROSITE" id="PS50893"/>
    </source>
</evidence>
<keyword evidence="4" id="KW-0410">Iron transport</keyword>
<proteinExistence type="predicted"/>
<feature type="region of interest" description="Disordered" evidence="10">
    <location>
        <begin position="1"/>
        <end position="24"/>
    </location>
</feature>